<accession>A0A8T0SES4</accession>
<protein>
    <submittedName>
        <fullName evidence="2">Uncharacterized protein</fullName>
    </submittedName>
</protein>
<gene>
    <name evidence="2" type="ORF">PVAP13_5KG278600</name>
</gene>
<keyword evidence="3" id="KW-1185">Reference proteome</keyword>
<feature type="compositionally biased region" description="Basic and acidic residues" evidence="1">
    <location>
        <begin position="106"/>
        <end position="115"/>
    </location>
</feature>
<evidence type="ECO:0000256" key="1">
    <source>
        <dbReference type="SAM" id="MobiDB-lite"/>
    </source>
</evidence>
<sequence>MRHSAATSTASPAPSVQSGPDSGATTSSGRVAKELSTSGPIVVPKVLRPKKLPVKRTSHKAADFGLGGSGQTLISKPVEDTPSTLVQPEKTPIQMEPMVEETPSSKLEEAGEEKTAAASTDLQSAN</sequence>
<feature type="compositionally biased region" description="Basic residues" evidence="1">
    <location>
        <begin position="47"/>
        <end position="59"/>
    </location>
</feature>
<feature type="region of interest" description="Disordered" evidence="1">
    <location>
        <begin position="1"/>
        <end position="126"/>
    </location>
</feature>
<dbReference type="Proteomes" id="UP000823388">
    <property type="component" value="Chromosome 5K"/>
</dbReference>
<dbReference type="EMBL" id="CM029045">
    <property type="protein sequence ID" value="KAG2597832.1"/>
    <property type="molecule type" value="Genomic_DNA"/>
</dbReference>
<comment type="caution">
    <text evidence="2">The sequence shown here is derived from an EMBL/GenBank/DDBJ whole genome shotgun (WGS) entry which is preliminary data.</text>
</comment>
<dbReference type="AlphaFoldDB" id="A0A8T0SES4"/>
<feature type="compositionally biased region" description="Low complexity" evidence="1">
    <location>
        <begin position="1"/>
        <end position="15"/>
    </location>
</feature>
<reference evidence="2" key="1">
    <citation type="submission" date="2020-05" db="EMBL/GenBank/DDBJ databases">
        <title>WGS assembly of Panicum virgatum.</title>
        <authorList>
            <person name="Lovell J.T."/>
            <person name="Jenkins J."/>
            <person name="Shu S."/>
            <person name="Juenger T.E."/>
            <person name="Schmutz J."/>
        </authorList>
    </citation>
    <scope>NUCLEOTIDE SEQUENCE</scope>
    <source>
        <strain evidence="2">AP13</strain>
    </source>
</reference>
<proteinExistence type="predicted"/>
<organism evidence="2 3">
    <name type="scientific">Panicum virgatum</name>
    <name type="common">Blackwell switchgrass</name>
    <dbReference type="NCBI Taxonomy" id="38727"/>
    <lineage>
        <taxon>Eukaryota</taxon>
        <taxon>Viridiplantae</taxon>
        <taxon>Streptophyta</taxon>
        <taxon>Embryophyta</taxon>
        <taxon>Tracheophyta</taxon>
        <taxon>Spermatophyta</taxon>
        <taxon>Magnoliopsida</taxon>
        <taxon>Liliopsida</taxon>
        <taxon>Poales</taxon>
        <taxon>Poaceae</taxon>
        <taxon>PACMAD clade</taxon>
        <taxon>Panicoideae</taxon>
        <taxon>Panicodae</taxon>
        <taxon>Paniceae</taxon>
        <taxon>Panicinae</taxon>
        <taxon>Panicum</taxon>
        <taxon>Panicum sect. Hiantes</taxon>
    </lineage>
</organism>
<evidence type="ECO:0000313" key="3">
    <source>
        <dbReference type="Proteomes" id="UP000823388"/>
    </source>
</evidence>
<evidence type="ECO:0000313" key="2">
    <source>
        <dbReference type="EMBL" id="KAG2597832.1"/>
    </source>
</evidence>
<feature type="compositionally biased region" description="Polar residues" evidence="1">
    <location>
        <begin position="117"/>
        <end position="126"/>
    </location>
</feature>
<name>A0A8T0SES4_PANVG</name>
<feature type="compositionally biased region" description="Polar residues" evidence="1">
    <location>
        <begin position="16"/>
        <end position="39"/>
    </location>
</feature>